<gene>
    <name evidence="1" type="ORF">E6C48_17225</name>
</gene>
<accession>A0ABY2Q5Z1</accession>
<comment type="caution">
    <text evidence="1">The sequence shown here is derived from an EMBL/GenBank/DDBJ whole genome shotgun (WGS) entry which is preliminary data.</text>
</comment>
<evidence type="ECO:0000313" key="1">
    <source>
        <dbReference type="EMBL" id="THF55808.1"/>
    </source>
</evidence>
<sequence>MATVNLSSSAPPPPPDADFAIYIDFDKSMERPQRVFQALDGLISAFERLDKTLARSIDPSIEPLLLLEDIESGSIKVWLRDKLVATEDQALYELDWKPMVGRYLLASKYAFIEWVNNSEERGRPGSLSDLRKRILELAHQTEVRRIPAYGVPSAAELLESTKDVARALSPLNPHDRVKYISDAGSSDFTVGMAWDDLDIEQLAIRETISSPPAPMILAVKRPDYLGASQWEFRHGKRSIRGKIEDAQWLEQFQTRRIDVRPGDALRCLVKHEVNYGFDNEVVSESYVIVSVQQVLENEFKQSDLFDN</sequence>
<dbReference type="Proteomes" id="UP000306441">
    <property type="component" value="Unassembled WGS sequence"/>
</dbReference>
<protein>
    <submittedName>
        <fullName evidence="1">Uncharacterized protein</fullName>
    </submittedName>
</protein>
<keyword evidence="2" id="KW-1185">Reference proteome</keyword>
<dbReference type="RefSeq" id="WP_136359404.1">
    <property type="nucleotide sequence ID" value="NZ_SSNY01000010.1"/>
</dbReference>
<name>A0ABY2Q5Z1_9HYPH</name>
<reference evidence="1 2" key="1">
    <citation type="submission" date="2019-04" db="EMBL/GenBank/DDBJ databases">
        <title>Mesorhizobium composti sp. nov., isolated from compost.</title>
        <authorList>
            <person name="Lin S.-Y."/>
            <person name="Hameed A."/>
            <person name="Hsieh Y.-T."/>
            <person name="Young C.-C."/>
        </authorList>
    </citation>
    <scope>NUCLEOTIDE SEQUENCE [LARGE SCALE GENOMIC DNA]</scope>
    <source>
        <strain evidence="1 2">CC-YTH430</strain>
    </source>
</reference>
<dbReference type="EMBL" id="SSNY01000010">
    <property type="protein sequence ID" value="THF55808.1"/>
    <property type="molecule type" value="Genomic_DNA"/>
</dbReference>
<proteinExistence type="predicted"/>
<evidence type="ECO:0000313" key="2">
    <source>
        <dbReference type="Proteomes" id="UP000306441"/>
    </source>
</evidence>
<organism evidence="1 2">
    <name type="scientific">Ollibium composti</name>
    <dbReference type="NCBI Taxonomy" id="2675109"/>
    <lineage>
        <taxon>Bacteria</taxon>
        <taxon>Pseudomonadati</taxon>
        <taxon>Pseudomonadota</taxon>
        <taxon>Alphaproteobacteria</taxon>
        <taxon>Hyphomicrobiales</taxon>
        <taxon>Phyllobacteriaceae</taxon>
        <taxon>Ollibium</taxon>
    </lineage>
</organism>